<feature type="compositionally biased region" description="Polar residues" evidence="1">
    <location>
        <begin position="127"/>
        <end position="144"/>
    </location>
</feature>
<name>A0A5B6YVR8_DAVIN</name>
<organism evidence="2">
    <name type="scientific">Davidia involucrata</name>
    <name type="common">Dove tree</name>
    <dbReference type="NCBI Taxonomy" id="16924"/>
    <lineage>
        <taxon>Eukaryota</taxon>
        <taxon>Viridiplantae</taxon>
        <taxon>Streptophyta</taxon>
        <taxon>Embryophyta</taxon>
        <taxon>Tracheophyta</taxon>
        <taxon>Spermatophyta</taxon>
        <taxon>Magnoliopsida</taxon>
        <taxon>eudicotyledons</taxon>
        <taxon>Gunneridae</taxon>
        <taxon>Pentapetalae</taxon>
        <taxon>asterids</taxon>
        <taxon>Cornales</taxon>
        <taxon>Nyssaceae</taxon>
        <taxon>Davidia</taxon>
    </lineage>
</organism>
<proteinExistence type="predicted"/>
<feature type="region of interest" description="Disordered" evidence="1">
    <location>
        <begin position="125"/>
        <end position="144"/>
    </location>
</feature>
<dbReference type="PANTHER" id="PTHR35117">
    <property type="entry name" value="MYOSIN-M HEAVY PROTEIN"/>
    <property type="match status" value="1"/>
</dbReference>
<dbReference type="EMBL" id="GHES01004887">
    <property type="protein sequence ID" value="MPA35446.1"/>
    <property type="molecule type" value="Transcribed_RNA"/>
</dbReference>
<sequence>MPTNSEKRLADGISASQSYKEVENFDFDLPNLDALGVDFSLSELLVDFDLDGEGINYSCQPTLGSPGSLSGSQNESGDVNLGANQVLSEFSSTVTEFFSEKDRNIQGPDSLASVKSITKCIKILSPAKNQRSSPSDQENVSSKN</sequence>
<reference evidence="2" key="1">
    <citation type="submission" date="2019-08" db="EMBL/GenBank/DDBJ databases">
        <title>Reference gene set and small RNA set construction with multiple tissues from Davidia involucrata Baill.</title>
        <authorList>
            <person name="Yang H."/>
            <person name="Zhou C."/>
            <person name="Li G."/>
            <person name="Wang J."/>
            <person name="Gao P."/>
            <person name="Wang M."/>
            <person name="Wang R."/>
            <person name="Zhao Y."/>
        </authorList>
    </citation>
    <scope>NUCLEOTIDE SEQUENCE</scope>
    <source>
        <tissue evidence="2">Mixed with DoveR01_LX</tissue>
    </source>
</reference>
<evidence type="ECO:0000256" key="1">
    <source>
        <dbReference type="SAM" id="MobiDB-lite"/>
    </source>
</evidence>
<dbReference type="AlphaFoldDB" id="A0A5B6YVR8"/>
<dbReference type="PANTHER" id="PTHR35117:SF1">
    <property type="entry name" value="MYOSIN-M HEAVY PROTEIN"/>
    <property type="match status" value="1"/>
</dbReference>
<protein>
    <submittedName>
        <fullName evidence="2">Putative DNA double-strand break repair rad50 ATPase isoform 2</fullName>
    </submittedName>
</protein>
<accession>A0A5B6YVR8</accession>
<gene>
    <name evidence="2" type="ORF">Din_004887</name>
</gene>
<evidence type="ECO:0000313" key="2">
    <source>
        <dbReference type="EMBL" id="MPA35446.1"/>
    </source>
</evidence>